<dbReference type="Pfam" id="PF00098">
    <property type="entry name" value="zf-CCHC"/>
    <property type="match status" value="1"/>
</dbReference>
<keyword evidence="1" id="KW-0479">Metal-binding</keyword>
<dbReference type="InterPro" id="IPR036875">
    <property type="entry name" value="Znf_CCHC_sf"/>
</dbReference>
<feature type="compositionally biased region" description="Basic and acidic residues" evidence="2">
    <location>
        <begin position="281"/>
        <end position="296"/>
    </location>
</feature>
<protein>
    <recommendedName>
        <fullName evidence="3">CCHC-type domain-containing protein</fullName>
    </recommendedName>
</protein>
<proteinExistence type="predicted"/>
<dbReference type="GO" id="GO:0003676">
    <property type="term" value="F:nucleic acid binding"/>
    <property type="evidence" value="ECO:0007669"/>
    <property type="project" value="InterPro"/>
</dbReference>
<feature type="compositionally biased region" description="Basic and acidic residues" evidence="2">
    <location>
        <begin position="306"/>
        <end position="328"/>
    </location>
</feature>
<keyword evidence="1" id="KW-0862">Zinc</keyword>
<evidence type="ECO:0000313" key="5">
    <source>
        <dbReference type="Proteomes" id="UP000541154"/>
    </source>
</evidence>
<sequence length="334" mass="37913">MSDQELQQLLAHLGTLAGNEEARGVVERLQHTIDARLRRAEQSQTTATAGMATPASEPTTVVSERPYRKVSDLEQIPYYNGRYEREAAEKWLRRVDQFFEDERILAQKNATDLEKVTVVKRKFTGSARERWEARENCVAAGTELPITTLNELKQWVRNNFSEYLSETKRWEAYERCVQGTKTVQAYASALAEAATRISPPLPEHVRIRKFVVGTKKSLHAMWTREPNPPTTFDGVVQKFVQYEQGIAMANHVQHRSTYGNRQPAADDRHTDPMDLNALHGSDNRRNGGHRTPRERGGSGQGPKCYRCNERGHIARECRSKSDTGDSKQGKAHGR</sequence>
<evidence type="ECO:0000256" key="2">
    <source>
        <dbReference type="SAM" id="MobiDB-lite"/>
    </source>
</evidence>
<dbReference type="PROSITE" id="PS50158">
    <property type="entry name" value="ZF_CCHC"/>
    <property type="match status" value="1"/>
</dbReference>
<evidence type="ECO:0000256" key="1">
    <source>
        <dbReference type="PROSITE-ProRule" id="PRU00047"/>
    </source>
</evidence>
<dbReference type="Proteomes" id="UP000541154">
    <property type="component" value="Unassembled WGS sequence"/>
</dbReference>
<keyword evidence="5" id="KW-1185">Reference proteome</keyword>
<accession>A0A8H6E0L8</accession>
<feature type="region of interest" description="Disordered" evidence="2">
    <location>
        <begin position="255"/>
        <end position="334"/>
    </location>
</feature>
<feature type="domain" description="CCHC-type" evidence="3">
    <location>
        <begin position="303"/>
        <end position="319"/>
    </location>
</feature>
<organism evidence="4 5">
    <name type="scientific">Petromyces alliaceus</name>
    <name type="common">Aspergillus alliaceus</name>
    <dbReference type="NCBI Taxonomy" id="209559"/>
    <lineage>
        <taxon>Eukaryota</taxon>
        <taxon>Fungi</taxon>
        <taxon>Dikarya</taxon>
        <taxon>Ascomycota</taxon>
        <taxon>Pezizomycotina</taxon>
        <taxon>Eurotiomycetes</taxon>
        <taxon>Eurotiomycetidae</taxon>
        <taxon>Eurotiales</taxon>
        <taxon>Aspergillaceae</taxon>
        <taxon>Aspergillus</taxon>
        <taxon>Aspergillus subgen. Circumdati</taxon>
    </lineage>
</organism>
<keyword evidence="1" id="KW-0863">Zinc-finger</keyword>
<dbReference type="GO" id="GO:0008270">
    <property type="term" value="F:zinc ion binding"/>
    <property type="evidence" value="ECO:0007669"/>
    <property type="project" value="UniProtKB-KW"/>
</dbReference>
<comment type="caution">
    <text evidence="4">The sequence shown here is derived from an EMBL/GenBank/DDBJ whole genome shotgun (WGS) entry which is preliminary data.</text>
</comment>
<gene>
    <name evidence="4" type="ORF">ETB97_010550</name>
</gene>
<evidence type="ECO:0000259" key="3">
    <source>
        <dbReference type="PROSITE" id="PS50158"/>
    </source>
</evidence>
<dbReference type="Gene3D" id="4.10.60.10">
    <property type="entry name" value="Zinc finger, CCHC-type"/>
    <property type="match status" value="1"/>
</dbReference>
<reference evidence="4 5" key="1">
    <citation type="submission" date="2019-04" db="EMBL/GenBank/DDBJ databases">
        <title>Aspergillus burnettii sp. nov., novel species from soil in southeast Queensland.</title>
        <authorList>
            <person name="Gilchrist C.L.M."/>
            <person name="Pitt J.I."/>
            <person name="Lange L."/>
            <person name="Lacey H.J."/>
            <person name="Vuong D."/>
            <person name="Midgley D.J."/>
            <person name="Greenfield P."/>
            <person name="Bradbury M."/>
            <person name="Lacey E."/>
            <person name="Busk P.K."/>
            <person name="Pilgaard B."/>
            <person name="Chooi Y.H."/>
            <person name="Piggott A.M."/>
        </authorList>
    </citation>
    <scope>NUCLEOTIDE SEQUENCE [LARGE SCALE GENOMIC DNA]</scope>
    <source>
        <strain evidence="4 5">FRR 5400</strain>
    </source>
</reference>
<dbReference type="AlphaFoldDB" id="A0A8H6E0L8"/>
<name>A0A8H6E0L8_PETAA</name>
<evidence type="ECO:0000313" key="4">
    <source>
        <dbReference type="EMBL" id="KAF5854942.1"/>
    </source>
</evidence>
<dbReference type="EMBL" id="SPNV01000572">
    <property type="protein sequence ID" value="KAF5854942.1"/>
    <property type="molecule type" value="Genomic_DNA"/>
</dbReference>
<dbReference type="InterPro" id="IPR001878">
    <property type="entry name" value="Znf_CCHC"/>
</dbReference>
<dbReference type="SUPFAM" id="SSF57756">
    <property type="entry name" value="Retrovirus zinc finger-like domains"/>
    <property type="match status" value="1"/>
</dbReference>
<dbReference type="SMART" id="SM00343">
    <property type="entry name" value="ZnF_C2HC"/>
    <property type="match status" value="1"/>
</dbReference>